<dbReference type="PANTHER" id="PTHR42978:SF7">
    <property type="entry name" value="METALLO-HYDROLASE RV2300C-RELATED"/>
    <property type="match status" value="1"/>
</dbReference>
<dbReference type="EMBL" id="JARVWT010000002">
    <property type="protein sequence ID" value="MDH2330927.1"/>
    <property type="molecule type" value="Genomic_DNA"/>
</dbReference>
<organism evidence="10 11">
    <name type="scientific">Paenibacillus polymyxa</name>
    <name type="common">Bacillus polymyxa</name>
    <dbReference type="NCBI Taxonomy" id="1406"/>
    <lineage>
        <taxon>Bacteria</taxon>
        <taxon>Bacillati</taxon>
        <taxon>Bacillota</taxon>
        <taxon>Bacilli</taxon>
        <taxon>Bacillales</taxon>
        <taxon>Paenibacillaceae</taxon>
        <taxon>Paenibacillus</taxon>
    </lineage>
</organism>
<keyword evidence="5" id="KW-0862">Zinc</keyword>
<proteinExistence type="inferred from homology"/>
<evidence type="ECO:0000256" key="3">
    <source>
        <dbReference type="ARBA" id="ARBA00022723"/>
    </source>
</evidence>
<evidence type="ECO:0000313" key="11">
    <source>
        <dbReference type="Proteomes" id="UP001229409"/>
    </source>
</evidence>
<dbReference type="SMART" id="SM00849">
    <property type="entry name" value="Lactamase_B"/>
    <property type="match status" value="1"/>
</dbReference>
<dbReference type="Pfam" id="PF00753">
    <property type="entry name" value="Lactamase_B"/>
    <property type="match status" value="1"/>
</dbReference>
<dbReference type="PANTHER" id="PTHR42978">
    <property type="entry name" value="QUORUM-QUENCHING LACTONASE YTNP-RELATED-RELATED"/>
    <property type="match status" value="1"/>
</dbReference>
<evidence type="ECO:0000256" key="6">
    <source>
        <dbReference type="ARBA" id="ARBA00034221"/>
    </source>
</evidence>
<evidence type="ECO:0000256" key="5">
    <source>
        <dbReference type="ARBA" id="ARBA00022833"/>
    </source>
</evidence>
<comment type="cofactor">
    <cofactor evidence="1">
        <name>Zn(2+)</name>
        <dbReference type="ChEBI" id="CHEBI:29105"/>
    </cofactor>
</comment>
<sequence>MKFKLLTKAEVIIMSETIKIHVLHCGQVQTDMALPFNQNTLNPIAFTGIFRSKKYQNKLPVSAYLIEHPKGLVLIDTGWHTDVRKDQRKYMGRIHYQINKAILPEGQAIDEQLQNLGVKIKNLDYVILSHLDIDHASGIKLVSKAKNILTSDIEWEAAPKSKHRYLQHMWEGVPIRTFSFKPSEYGPQHQSFDLFGDESLIFVHTPGHSHGLSATIVKNNGKFVLLTSDTGYAKKSWEEMILQGVLVNKQQAIESLKWVKHMSNEPNCIEVIANHDPDIKPHTIVL</sequence>
<evidence type="ECO:0000256" key="8">
    <source>
        <dbReference type="ARBA" id="ARBA00048505"/>
    </source>
</evidence>
<evidence type="ECO:0000256" key="4">
    <source>
        <dbReference type="ARBA" id="ARBA00022801"/>
    </source>
</evidence>
<evidence type="ECO:0000259" key="9">
    <source>
        <dbReference type="SMART" id="SM00849"/>
    </source>
</evidence>
<evidence type="ECO:0000313" key="10">
    <source>
        <dbReference type="EMBL" id="MDH2330927.1"/>
    </source>
</evidence>
<accession>A0AAP3ZWD8</accession>
<dbReference type="InterPro" id="IPR051013">
    <property type="entry name" value="MBL_superfamily_lactonases"/>
</dbReference>
<dbReference type="InterPro" id="IPR036866">
    <property type="entry name" value="RibonucZ/Hydroxyglut_hydro"/>
</dbReference>
<dbReference type="AlphaFoldDB" id="A0AAP3ZWD8"/>
<keyword evidence="4" id="KW-0378">Hydrolase</keyword>
<dbReference type="GO" id="GO:0016787">
    <property type="term" value="F:hydrolase activity"/>
    <property type="evidence" value="ECO:0007669"/>
    <property type="project" value="UniProtKB-KW"/>
</dbReference>
<protein>
    <submittedName>
        <fullName evidence="10">N-acyl homoserine lactonase family protein</fullName>
    </submittedName>
</protein>
<comment type="function">
    <text evidence="7">Counteracts the endogenous Pycsar antiviral defense system. Phosphodiesterase that enables metal-dependent hydrolysis of host cyclic nucleotide Pycsar defense signals such as cCMP and cUMP.</text>
</comment>
<keyword evidence="3" id="KW-0479">Metal-binding</keyword>
<feature type="domain" description="Metallo-beta-lactamase" evidence="9">
    <location>
        <begin position="60"/>
        <end position="275"/>
    </location>
</feature>
<dbReference type="CDD" id="cd07729">
    <property type="entry name" value="AHL_lactonase_MBL-fold"/>
    <property type="match status" value="1"/>
</dbReference>
<comment type="similarity">
    <text evidence="2">Belongs to the metallo-beta-lactamase superfamily.</text>
</comment>
<gene>
    <name evidence="10" type="ORF">QDS18_08600</name>
</gene>
<dbReference type="Gene3D" id="3.60.15.10">
    <property type="entry name" value="Ribonuclease Z/Hydroxyacylglutathione hydrolase-like"/>
    <property type="match status" value="1"/>
</dbReference>
<evidence type="ECO:0000256" key="1">
    <source>
        <dbReference type="ARBA" id="ARBA00001947"/>
    </source>
</evidence>
<dbReference type="GO" id="GO:0046872">
    <property type="term" value="F:metal ion binding"/>
    <property type="evidence" value="ECO:0007669"/>
    <property type="project" value="UniProtKB-KW"/>
</dbReference>
<evidence type="ECO:0000256" key="7">
    <source>
        <dbReference type="ARBA" id="ARBA00034301"/>
    </source>
</evidence>
<dbReference type="InterPro" id="IPR001279">
    <property type="entry name" value="Metallo-B-lactamas"/>
</dbReference>
<dbReference type="SUPFAM" id="SSF56281">
    <property type="entry name" value="Metallo-hydrolase/oxidoreductase"/>
    <property type="match status" value="1"/>
</dbReference>
<evidence type="ECO:0000256" key="2">
    <source>
        <dbReference type="ARBA" id="ARBA00007749"/>
    </source>
</evidence>
<comment type="catalytic activity">
    <reaction evidence="6">
        <text>3',5'-cyclic CMP + H2O = CMP + H(+)</text>
        <dbReference type="Rhea" id="RHEA:72675"/>
        <dbReference type="ChEBI" id="CHEBI:15377"/>
        <dbReference type="ChEBI" id="CHEBI:15378"/>
        <dbReference type="ChEBI" id="CHEBI:58003"/>
        <dbReference type="ChEBI" id="CHEBI:60377"/>
    </reaction>
    <physiologicalReaction direction="left-to-right" evidence="6">
        <dbReference type="Rhea" id="RHEA:72676"/>
    </physiologicalReaction>
</comment>
<dbReference type="Proteomes" id="UP001229409">
    <property type="component" value="Unassembled WGS sequence"/>
</dbReference>
<name>A0AAP3ZWD8_PAEPO</name>
<reference evidence="10" key="1">
    <citation type="submission" date="2023-04" db="EMBL/GenBank/DDBJ databases">
        <title>Uncovering the Secrets of Slow-Growing Bacteria in Tropical Savanna Soil through Cultivation and Genomic Analysis.</title>
        <authorList>
            <person name="Goncalves O.S."/>
            <person name="Santana M.F."/>
        </authorList>
    </citation>
    <scope>NUCLEOTIDE SEQUENCE</scope>
    <source>
        <strain evidence="10">ANTI</strain>
    </source>
</reference>
<comment type="catalytic activity">
    <reaction evidence="8">
        <text>3',5'-cyclic UMP + H2O = UMP + H(+)</text>
        <dbReference type="Rhea" id="RHEA:70575"/>
        <dbReference type="ChEBI" id="CHEBI:15377"/>
        <dbReference type="ChEBI" id="CHEBI:15378"/>
        <dbReference type="ChEBI" id="CHEBI:57865"/>
        <dbReference type="ChEBI" id="CHEBI:184387"/>
    </reaction>
    <physiologicalReaction direction="left-to-right" evidence="8">
        <dbReference type="Rhea" id="RHEA:70576"/>
    </physiologicalReaction>
</comment>
<comment type="caution">
    <text evidence="10">The sequence shown here is derived from an EMBL/GenBank/DDBJ whole genome shotgun (WGS) entry which is preliminary data.</text>
</comment>